<dbReference type="Proteomes" id="UP001429984">
    <property type="component" value="Unassembled WGS sequence"/>
</dbReference>
<protein>
    <submittedName>
        <fullName evidence="3">DsbA family oxidoreductase</fullName>
    </submittedName>
</protein>
<evidence type="ECO:0000256" key="1">
    <source>
        <dbReference type="SAM" id="MobiDB-lite"/>
    </source>
</evidence>
<evidence type="ECO:0000313" key="4">
    <source>
        <dbReference type="Proteomes" id="UP001429984"/>
    </source>
</evidence>
<dbReference type="CDD" id="cd03024">
    <property type="entry name" value="DsbA_FrnE"/>
    <property type="match status" value="1"/>
</dbReference>
<dbReference type="Gene3D" id="3.40.30.10">
    <property type="entry name" value="Glutaredoxin"/>
    <property type="match status" value="1"/>
</dbReference>
<feature type="compositionally biased region" description="Low complexity" evidence="1">
    <location>
        <begin position="13"/>
        <end position="22"/>
    </location>
</feature>
<organism evidence="3 4">
    <name type="scientific">Lysobacter niastensis</name>
    <dbReference type="NCBI Taxonomy" id="380629"/>
    <lineage>
        <taxon>Bacteria</taxon>
        <taxon>Pseudomonadati</taxon>
        <taxon>Pseudomonadota</taxon>
        <taxon>Gammaproteobacteria</taxon>
        <taxon>Lysobacterales</taxon>
        <taxon>Lysobacteraceae</taxon>
        <taxon>Lysobacter</taxon>
    </lineage>
</organism>
<proteinExistence type="predicted"/>
<feature type="domain" description="DSBA-like thioredoxin" evidence="2">
    <location>
        <begin position="27"/>
        <end position="224"/>
    </location>
</feature>
<dbReference type="SUPFAM" id="SSF52833">
    <property type="entry name" value="Thioredoxin-like"/>
    <property type="match status" value="1"/>
</dbReference>
<name>A0ABS0B5H4_9GAMM</name>
<evidence type="ECO:0000259" key="2">
    <source>
        <dbReference type="Pfam" id="PF01323"/>
    </source>
</evidence>
<accession>A0ABS0B5H4</accession>
<feature type="region of interest" description="Disordered" evidence="1">
    <location>
        <begin position="1"/>
        <end position="22"/>
    </location>
</feature>
<gene>
    <name evidence="3" type="ORF">IU514_08725</name>
</gene>
<sequence>MHRRHAGDDVSGSNTSTSSPLTSNPLTIGIHFDLICPWCLIGKRQLTLARDRFEQQRPDVAVETVWKPVQLLPDIPEQGLPFAEFYERRLGSPDAVRMRQEQVTQAARNVGLDLDLTRIERMPNTARAHRLLLRVEALGVPALYESLLERLFAAYFQRGQDIGDASTLRALAHETGVPADLCADATPDEAWPRDVVAFNGVPYFVFNGRLSVSGAQDAATLLAAMHRAIQWPALTDPTHA</sequence>
<dbReference type="PANTHER" id="PTHR13887">
    <property type="entry name" value="GLUTATHIONE S-TRANSFERASE KAPPA"/>
    <property type="match status" value="1"/>
</dbReference>
<evidence type="ECO:0000313" key="3">
    <source>
        <dbReference type="EMBL" id="MBF6024114.1"/>
    </source>
</evidence>
<dbReference type="PANTHER" id="PTHR13887:SF41">
    <property type="entry name" value="THIOREDOXIN SUPERFAMILY PROTEIN"/>
    <property type="match status" value="1"/>
</dbReference>
<dbReference type="Pfam" id="PF01323">
    <property type="entry name" value="DSBA"/>
    <property type="match status" value="1"/>
</dbReference>
<dbReference type="RefSeq" id="WP_194930710.1">
    <property type="nucleotide sequence ID" value="NZ_JADLZT010000004.1"/>
</dbReference>
<comment type="caution">
    <text evidence="3">The sequence shown here is derived from an EMBL/GenBank/DDBJ whole genome shotgun (WGS) entry which is preliminary data.</text>
</comment>
<reference evidence="3 4" key="1">
    <citation type="submission" date="2020-11" db="EMBL/GenBank/DDBJ databases">
        <title>Draft Genome Sequence and Secondary Metabolite Biosynthetic Potential of the Lysobacter niastensis Type strain DSM 18481.</title>
        <authorList>
            <person name="Turrini P."/>
            <person name="Artuso I."/>
            <person name="Tescari M."/>
            <person name="Lugli G.A."/>
            <person name="Frangipani E."/>
            <person name="Ventura M."/>
            <person name="Visca P."/>
        </authorList>
    </citation>
    <scope>NUCLEOTIDE SEQUENCE [LARGE SCALE GENOMIC DNA]</scope>
    <source>
        <strain evidence="3 4">DSM 18481</strain>
    </source>
</reference>
<keyword evidence="4" id="KW-1185">Reference proteome</keyword>
<dbReference type="InterPro" id="IPR036249">
    <property type="entry name" value="Thioredoxin-like_sf"/>
</dbReference>
<dbReference type="InterPro" id="IPR001853">
    <property type="entry name" value="DSBA-like_thioredoxin_dom"/>
</dbReference>
<dbReference type="EMBL" id="JADLZT010000004">
    <property type="protein sequence ID" value="MBF6024114.1"/>
    <property type="molecule type" value="Genomic_DNA"/>
</dbReference>